<evidence type="ECO:0000259" key="13">
    <source>
        <dbReference type="Pfam" id="PF03900"/>
    </source>
</evidence>
<dbReference type="GO" id="GO:0006782">
    <property type="term" value="P:protoporphyrinogen IX biosynthetic process"/>
    <property type="evidence" value="ECO:0007669"/>
    <property type="project" value="UniProtKB-UniPathway"/>
</dbReference>
<feature type="region of interest" description="Disordered" evidence="11">
    <location>
        <begin position="27"/>
        <end position="51"/>
    </location>
</feature>
<evidence type="ECO:0000256" key="9">
    <source>
        <dbReference type="ARBA" id="ARBA00030685"/>
    </source>
</evidence>
<dbReference type="Gene3D" id="3.40.190.10">
    <property type="entry name" value="Periplasmic binding protein-like II"/>
    <property type="match status" value="2"/>
</dbReference>
<dbReference type="Gene3D" id="3.30.160.40">
    <property type="entry name" value="Porphobilinogen deaminase, C-terminal domain"/>
    <property type="match status" value="1"/>
</dbReference>
<evidence type="ECO:0000256" key="6">
    <source>
        <dbReference type="ARBA" id="ARBA00022679"/>
    </source>
</evidence>
<evidence type="ECO:0000256" key="3">
    <source>
        <dbReference type="ARBA" id="ARBA00005638"/>
    </source>
</evidence>
<dbReference type="SUPFAM" id="SSF53850">
    <property type="entry name" value="Periplasmic binding protein-like II"/>
    <property type="match status" value="1"/>
</dbReference>
<organism evidence="14 15">
    <name type="scientific">Cyberlindnera jadinii (strain ATCC 18201 / CBS 1600 / BCRC 20928 / JCM 3617 / NBRC 0987 / NRRL Y-1542)</name>
    <name type="common">Torula yeast</name>
    <name type="synonym">Candida utilis</name>
    <dbReference type="NCBI Taxonomy" id="983966"/>
    <lineage>
        <taxon>Eukaryota</taxon>
        <taxon>Fungi</taxon>
        <taxon>Dikarya</taxon>
        <taxon>Ascomycota</taxon>
        <taxon>Saccharomycotina</taxon>
        <taxon>Saccharomycetes</taxon>
        <taxon>Phaffomycetales</taxon>
        <taxon>Phaffomycetaceae</taxon>
        <taxon>Cyberlindnera</taxon>
    </lineage>
</organism>
<feature type="compositionally biased region" description="Polar residues" evidence="11">
    <location>
        <begin position="42"/>
        <end position="51"/>
    </location>
</feature>
<evidence type="ECO:0000313" key="14">
    <source>
        <dbReference type="EMBL" id="CEP23478.1"/>
    </source>
</evidence>
<dbReference type="InterPro" id="IPR022418">
    <property type="entry name" value="Porphobilinogen_deaminase_C"/>
</dbReference>
<dbReference type="UniPathway" id="UPA00251">
    <property type="reaction ID" value="UER00319"/>
</dbReference>
<dbReference type="InterPro" id="IPR036803">
    <property type="entry name" value="Porphobilinogen_deaminase_C_sf"/>
</dbReference>
<feature type="domain" description="Porphobilinogen deaminase C-terminal" evidence="13">
    <location>
        <begin position="320"/>
        <end position="395"/>
    </location>
</feature>
<evidence type="ECO:0000256" key="10">
    <source>
        <dbReference type="ARBA" id="ARBA00033064"/>
    </source>
</evidence>
<dbReference type="InterPro" id="IPR022417">
    <property type="entry name" value="Porphobilin_deaminase_N"/>
</dbReference>
<keyword evidence="7" id="KW-0350">Heme biosynthesis</keyword>
<evidence type="ECO:0000256" key="1">
    <source>
        <dbReference type="ARBA" id="ARBA00001916"/>
    </source>
</evidence>
<dbReference type="PRINTS" id="PR00151">
    <property type="entry name" value="PORPHBDMNASE"/>
</dbReference>
<dbReference type="Pfam" id="PF03900">
    <property type="entry name" value="Porphobil_deamC"/>
    <property type="match status" value="1"/>
</dbReference>
<keyword evidence="8" id="KW-0627">Porphyrin biosynthesis</keyword>
<dbReference type="Proteomes" id="UP000038830">
    <property type="component" value="Unassembled WGS sequence"/>
</dbReference>
<comment type="similarity">
    <text evidence="3">Belongs to the HMBS family.</text>
</comment>
<dbReference type="PANTHER" id="PTHR11557">
    <property type="entry name" value="PORPHOBILINOGEN DEAMINASE"/>
    <property type="match status" value="1"/>
</dbReference>
<dbReference type="InterPro" id="IPR000860">
    <property type="entry name" value="HemC"/>
</dbReference>
<reference evidence="15" key="1">
    <citation type="journal article" date="2015" name="J. Biotechnol.">
        <title>The structure of the Cyberlindnera jadinii genome and its relation to Candida utilis analyzed by the occurrence of single nucleotide polymorphisms.</title>
        <authorList>
            <person name="Rupp O."/>
            <person name="Brinkrolf K."/>
            <person name="Buerth C."/>
            <person name="Kunigo M."/>
            <person name="Schneider J."/>
            <person name="Jaenicke S."/>
            <person name="Goesmann A."/>
            <person name="Puehler A."/>
            <person name="Jaeger K.-E."/>
            <person name="Ernst J.F."/>
        </authorList>
    </citation>
    <scope>NUCLEOTIDE SEQUENCE [LARGE SCALE GENOMIC DNA]</scope>
    <source>
        <strain evidence="15">ATCC 18201 / CBS 1600 / BCRC 20928 / JCM 3617 / NBRC 0987 / NRRL Y-1542</strain>
    </source>
</reference>
<dbReference type="GO" id="GO:0005737">
    <property type="term" value="C:cytoplasm"/>
    <property type="evidence" value="ECO:0007669"/>
    <property type="project" value="TreeGrafter"/>
</dbReference>
<evidence type="ECO:0000256" key="2">
    <source>
        <dbReference type="ARBA" id="ARBA00004735"/>
    </source>
</evidence>
<evidence type="ECO:0000256" key="5">
    <source>
        <dbReference type="ARBA" id="ARBA00016519"/>
    </source>
</evidence>
<evidence type="ECO:0000256" key="7">
    <source>
        <dbReference type="ARBA" id="ARBA00023133"/>
    </source>
</evidence>
<evidence type="ECO:0000313" key="15">
    <source>
        <dbReference type="Proteomes" id="UP000038830"/>
    </source>
</evidence>
<evidence type="ECO:0000256" key="11">
    <source>
        <dbReference type="SAM" id="MobiDB-lite"/>
    </source>
</evidence>
<dbReference type="FunFam" id="3.40.190.10:FF:000005">
    <property type="entry name" value="Porphobilinogen deaminase"/>
    <property type="match status" value="1"/>
</dbReference>
<comment type="cofactor">
    <cofactor evidence="1">
        <name>dipyrromethane</name>
        <dbReference type="ChEBI" id="CHEBI:60342"/>
    </cofactor>
</comment>
<protein>
    <recommendedName>
        <fullName evidence="5">Porphobilinogen deaminase</fullName>
        <ecNumber evidence="4">2.5.1.61</ecNumber>
    </recommendedName>
    <alternativeName>
        <fullName evidence="10">Hydroxymethylbilane synthase</fullName>
    </alternativeName>
    <alternativeName>
        <fullName evidence="9">Pre-uroporphyrinogen synthase</fullName>
    </alternativeName>
</protein>
<dbReference type="NCBIfam" id="TIGR00212">
    <property type="entry name" value="hemC"/>
    <property type="match status" value="1"/>
</dbReference>
<evidence type="ECO:0000256" key="8">
    <source>
        <dbReference type="ARBA" id="ARBA00023244"/>
    </source>
</evidence>
<feature type="domain" description="Porphobilinogen deaminase N-terminal" evidence="12">
    <location>
        <begin position="90"/>
        <end position="307"/>
    </location>
</feature>
<sequence>MLSSPIHLDANSQHLLFGTQAASTAAPSLRKMSHGAGPNSRPPLSTTSSNSFILDDEDRHHQHHTQTSSRDGLEARPMNKFDIPYVPDQIFIGGRKSQLAVAQSNIVKGLVKEKFPSITCPILALTTLGDQVQNKPLYSFGGKSLWTKELEILLLEGIGDFHKLDLIVHSLKDMPTNLPDEFELGCVVKREDPSDAVCMSKGSQYTKLDELPKGSVVGTSSVRRSAQLKRHYPHLVFESVRGNLQTRLRKLDDPETPFKCIILATAGLVRMGLEHRITQRLDSNIMYHAVGQGALGIEIRKGDALMKSILETIEDKNATVCCLAERAVMRTLEGGCSVPIGVSSFFNEETKLLRLKAVVISVDGTQYVENEITRPIEDYRADSEAVGVELANMLKAQGAKAILDEIDFQKINEKDE</sequence>
<dbReference type="PROSITE" id="PS00533">
    <property type="entry name" value="PORPHOBILINOGEN_DEAM"/>
    <property type="match status" value="1"/>
</dbReference>
<dbReference type="FunFam" id="3.30.160.40:FF:000002">
    <property type="entry name" value="Porphobilinogen deaminase"/>
    <property type="match status" value="1"/>
</dbReference>
<accession>A0A0H5C663</accession>
<dbReference type="CDD" id="cd13645">
    <property type="entry name" value="PBP2_HuPBGD_like"/>
    <property type="match status" value="1"/>
</dbReference>
<dbReference type="EC" id="2.5.1.61" evidence="4"/>
<dbReference type="Pfam" id="PF01379">
    <property type="entry name" value="Porphobil_deam"/>
    <property type="match status" value="1"/>
</dbReference>
<dbReference type="SUPFAM" id="SSF54782">
    <property type="entry name" value="Porphobilinogen deaminase (hydroxymethylbilane synthase), C-terminal domain"/>
    <property type="match status" value="1"/>
</dbReference>
<comment type="pathway">
    <text evidence="2">Porphyrin-containing compound metabolism; protoporphyrin-IX biosynthesis; coproporphyrinogen-III from 5-aminolevulinate: step 2/4.</text>
</comment>
<proteinExistence type="inferred from homology"/>
<dbReference type="GO" id="GO:0004418">
    <property type="term" value="F:hydroxymethylbilane synthase activity"/>
    <property type="evidence" value="ECO:0007669"/>
    <property type="project" value="UniProtKB-EC"/>
</dbReference>
<dbReference type="PANTHER" id="PTHR11557:SF0">
    <property type="entry name" value="PORPHOBILINOGEN DEAMINASE"/>
    <property type="match status" value="1"/>
</dbReference>
<name>A0A0H5C663_CYBJN</name>
<dbReference type="AlphaFoldDB" id="A0A0H5C663"/>
<dbReference type="InterPro" id="IPR022419">
    <property type="entry name" value="Porphobilin_deaminase_cofac_BS"/>
</dbReference>
<keyword evidence="6" id="KW-0808">Transferase</keyword>
<evidence type="ECO:0000259" key="12">
    <source>
        <dbReference type="Pfam" id="PF01379"/>
    </source>
</evidence>
<evidence type="ECO:0000256" key="4">
    <source>
        <dbReference type="ARBA" id="ARBA00012655"/>
    </source>
</evidence>
<dbReference type="EMBL" id="CDQK01000004">
    <property type="protein sequence ID" value="CEP23478.1"/>
    <property type="molecule type" value="Genomic_DNA"/>
</dbReference>
<gene>
    <name evidence="14" type="primary">HEM3</name>
    <name evidence="14" type="ORF">BN1211_4070</name>
</gene>